<dbReference type="EMBL" id="LXQA010172696">
    <property type="protein sequence ID" value="MCI29452.1"/>
    <property type="molecule type" value="Genomic_DNA"/>
</dbReference>
<organism evidence="1 2">
    <name type="scientific">Trifolium medium</name>
    <dbReference type="NCBI Taxonomy" id="97028"/>
    <lineage>
        <taxon>Eukaryota</taxon>
        <taxon>Viridiplantae</taxon>
        <taxon>Streptophyta</taxon>
        <taxon>Embryophyta</taxon>
        <taxon>Tracheophyta</taxon>
        <taxon>Spermatophyta</taxon>
        <taxon>Magnoliopsida</taxon>
        <taxon>eudicotyledons</taxon>
        <taxon>Gunneridae</taxon>
        <taxon>Pentapetalae</taxon>
        <taxon>rosids</taxon>
        <taxon>fabids</taxon>
        <taxon>Fabales</taxon>
        <taxon>Fabaceae</taxon>
        <taxon>Papilionoideae</taxon>
        <taxon>50 kb inversion clade</taxon>
        <taxon>NPAAA clade</taxon>
        <taxon>Hologalegina</taxon>
        <taxon>IRL clade</taxon>
        <taxon>Trifolieae</taxon>
        <taxon>Trifolium</taxon>
    </lineage>
</organism>
<protein>
    <submittedName>
        <fullName evidence="1">Uncharacterized protein</fullName>
    </submittedName>
</protein>
<feature type="non-terminal residue" evidence="1">
    <location>
        <position position="1"/>
    </location>
</feature>
<evidence type="ECO:0000313" key="2">
    <source>
        <dbReference type="Proteomes" id="UP000265520"/>
    </source>
</evidence>
<dbReference type="Proteomes" id="UP000265520">
    <property type="component" value="Unassembled WGS sequence"/>
</dbReference>
<sequence length="56" mass="5707">VGGSLPNAGHVVLHGVLVHKFTAALFGPRTCYDSTTHQGGSNAIGIVAGLLFETDC</sequence>
<keyword evidence="2" id="KW-1185">Reference proteome</keyword>
<name>A0A392R031_9FABA</name>
<accession>A0A392R031</accession>
<evidence type="ECO:0000313" key="1">
    <source>
        <dbReference type="EMBL" id="MCI29452.1"/>
    </source>
</evidence>
<dbReference type="AlphaFoldDB" id="A0A392R031"/>
<reference evidence="1 2" key="1">
    <citation type="journal article" date="2018" name="Front. Plant Sci.">
        <title>Red Clover (Trifolium pratense) and Zigzag Clover (T. medium) - A Picture of Genomic Similarities and Differences.</title>
        <authorList>
            <person name="Dluhosova J."/>
            <person name="Istvanek J."/>
            <person name="Nedelnik J."/>
            <person name="Repkova J."/>
        </authorList>
    </citation>
    <scope>NUCLEOTIDE SEQUENCE [LARGE SCALE GENOMIC DNA]</scope>
    <source>
        <strain evidence="2">cv. 10/8</strain>
        <tissue evidence="1">Leaf</tissue>
    </source>
</reference>
<comment type="caution">
    <text evidence="1">The sequence shown here is derived from an EMBL/GenBank/DDBJ whole genome shotgun (WGS) entry which is preliminary data.</text>
</comment>
<proteinExistence type="predicted"/>